<dbReference type="InterPro" id="IPR023393">
    <property type="entry name" value="START-like_dom_sf"/>
</dbReference>
<reference evidence="3 4" key="1">
    <citation type="submission" date="2018-10" db="EMBL/GenBank/DDBJ databases">
        <authorList>
            <person name="Li J."/>
        </authorList>
    </citation>
    <scope>NUCLEOTIDE SEQUENCE [LARGE SCALE GENOMIC DNA]</scope>
    <source>
        <strain evidence="3 4">ZD1-4</strain>
    </source>
</reference>
<evidence type="ECO:0000313" key="4">
    <source>
        <dbReference type="Proteomes" id="UP000282460"/>
    </source>
</evidence>
<organism evidence="3 4">
    <name type="scientific">Mycetocola zhadangensis</name>
    <dbReference type="NCBI Taxonomy" id="1164595"/>
    <lineage>
        <taxon>Bacteria</taxon>
        <taxon>Bacillati</taxon>
        <taxon>Actinomycetota</taxon>
        <taxon>Actinomycetes</taxon>
        <taxon>Micrococcales</taxon>
        <taxon>Microbacteriaceae</taxon>
        <taxon>Mycetocola</taxon>
    </lineage>
</organism>
<comment type="caution">
    <text evidence="3">The sequence shown here is derived from an EMBL/GenBank/DDBJ whole genome shotgun (WGS) entry which is preliminary data.</text>
</comment>
<protein>
    <submittedName>
        <fullName evidence="3">SRPBCC family protein</fullName>
    </submittedName>
</protein>
<gene>
    <name evidence="3" type="ORF">D9V28_12940</name>
</gene>
<name>A0A3L7ISS1_9MICO</name>
<evidence type="ECO:0000313" key="3">
    <source>
        <dbReference type="EMBL" id="RLQ81274.1"/>
    </source>
</evidence>
<dbReference type="Pfam" id="PF08327">
    <property type="entry name" value="AHSA1"/>
    <property type="match status" value="1"/>
</dbReference>
<dbReference type="Proteomes" id="UP000282460">
    <property type="component" value="Unassembled WGS sequence"/>
</dbReference>
<evidence type="ECO:0000256" key="1">
    <source>
        <dbReference type="ARBA" id="ARBA00006817"/>
    </source>
</evidence>
<dbReference type="SUPFAM" id="SSF55961">
    <property type="entry name" value="Bet v1-like"/>
    <property type="match status" value="1"/>
</dbReference>
<dbReference type="EMBL" id="RCWJ01000004">
    <property type="protein sequence ID" value="RLQ81274.1"/>
    <property type="molecule type" value="Genomic_DNA"/>
</dbReference>
<accession>A0A3L7ISS1</accession>
<dbReference type="OrthoDB" id="8117292at2"/>
<sequence>MPEPTGHISQGRDLTFELTLTRRFDAPAAEVWASLTDPAQTAEWLGPWRGTPGVGNTVELQMAFEEGDSWSAVRIDECDAPHRISVSVTVSEDISGWDLEVTLAEQDGETELTFVHRLDDPAAAESIGPGWEYYLDMLVAARTGTERPEFDDYYPSQVVYYTKQANRVLTE</sequence>
<comment type="similarity">
    <text evidence="1">Belongs to the AHA1 family.</text>
</comment>
<dbReference type="RefSeq" id="WP_121660185.1">
    <property type="nucleotide sequence ID" value="NZ_BMEK01000003.1"/>
</dbReference>
<proteinExistence type="inferred from homology"/>
<dbReference type="CDD" id="cd08899">
    <property type="entry name" value="SRPBCC_CalC_Aha1-like_6"/>
    <property type="match status" value="1"/>
</dbReference>
<dbReference type="InterPro" id="IPR013538">
    <property type="entry name" value="ASHA1/2-like_C"/>
</dbReference>
<keyword evidence="4" id="KW-1185">Reference proteome</keyword>
<feature type="domain" description="Activator of Hsp90 ATPase homologue 1/2-like C-terminal" evidence="2">
    <location>
        <begin position="25"/>
        <end position="140"/>
    </location>
</feature>
<evidence type="ECO:0000259" key="2">
    <source>
        <dbReference type="Pfam" id="PF08327"/>
    </source>
</evidence>
<dbReference type="AlphaFoldDB" id="A0A3L7ISS1"/>
<dbReference type="Gene3D" id="3.30.530.20">
    <property type="match status" value="1"/>
</dbReference>